<accession>A0A0G1JFA6</accession>
<keyword evidence="4" id="KW-0694">RNA-binding</keyword>
<dbReference type="AlphaFoldDB" id="A0A0G1JFA6"/>
<proteinExistence type="inferred from homology"/>
<comment type="similarity">
    <text evidence="1 4 5">Belongs to the bacterial ribosomal protein bS18 family.</text>
</comment>
<dbReference type="PRINTS" id="PR00974">
    <property type="entry name" value="RIBOSOMALS18"/>
</dbReference>
<evidence type="ECO:0000256" key="5">
    <source>
        <dbReference type="RuleBase" id="RU003910"/>
    </source>
</evidence>
<dbReference type="NCBIfam" id="TIGR00165">
    <property type="entry name" value="S18"/>
    <property type="match status" value="1"/>
</dbReference>
<comment type="caution">
    <text evidence="6">The sequence shown here is derived from an EMBL/GenBank/DDBJ whole genome shotgun (WGS) entry which is preliminary data.</text>
</comment>
<keyword evidence="3 4" id="KW-0687">Ribonucleoprotein</keyword>
<evidence type="ECO:0000313" key="6">
    <source>
        <dbReference type="EMBL" id="KKT70028.1"/>
    </source>
</evidence>
<dbReference type="EMBL" id="LCJB01000038">
    <property type="protein sequence ID" value="KKT70028.1"/>
    <property type="molecule type" value="Genomic_DNA"/>
</dbReference>
<evidence type="ECO:0000256" key="3">
    <source>
        <dbReference type="ARBA" id="ARBA00023274"/>
    </source>
</evidence>
<evidence type="ECO:0000256" key="2">
    <source>
        <dbReference type="ARBA" id="ARBA00022980"/>
    </source>
</evidence>
<organism evidence="6 7">
    <name type="scientific">Candidatus Uhrbacteria bacterium GW2011_GWF2_44_350</name>
    <dbReference type="NCBI Taxonomy" id="1619000"/>
    <lineage>
        <taxon>Bacteria</taxon>
        <taxon>Candidatus Uhriibacteriota</taxon>
    </lineage>
</organism>
<protein>
    <recommendedName>
        <fullName evidence="4">Small ribosomal subunit protein bS18</fullName>
    </recommendedName>
</protein>
<dbReference type="PANTHER" id="PTHR13479:SF40">
    <property type="entry name" value="SMALL RIBOSOMAL SUBUNIT PROTEIN BS18M"/>
    <property type="match status" value="1"/>
</dbReference>
<dbReference type="PATRIC" id="fig|1619000.3.peg.641"/>
<dbReference type="GO" id="GO:0006412">
    <property type="term" value="P:translation"/>
    <property type="evidence" value="ECO:0007669"/>
    <property type="project" value="UniProtKB-UniRule"/>
</dbReference>
<comment type="subunit">
    <text evidence="4">Part of the 30S ribosomal subunit. Forms a tight heterodimer with protein bS6.</text>
</comment>
<dbReference type="Pfam" id="PF01084">
    <property type="entry name" value="Ribosomal_S18"/>
    <property type="match status" value="1"/>
</dbReference>
<dbReference type="Gene3D" id="4.10.640.10">
    <property type="entry name" value="Ribosomal protein S18"/>
    <property type="match status" value="1"/>
</dbReference>
<dbReference type="Proteomes" id="UP000034154">
    <property type="component" value="Unassembled WGS sequence"/>
</dbReference>
<dbReference type="SUPFAM" id="SSF46911">
    <property type="entry name" value="Ribosomal protein S18"/>
    <property type="match status" value="1"/>
</dbReference>
<evidence type="ECO:0000313" key="7">
    <source>
        <dbReference type="Proteomes" id="UP000034154"/>
    </source>
</evidence>
<keyword evidence="4" id="KW-0699">rRNA-binding</keyword>
<dbReference type="InterPro" id="IPR036870">
    <property type="entry name" value="Ribosomal_bS18_sf"/>
</dbReference>
<evidence type="ECO:0000256" key="4">
    <source>
        <dbReference type="HAMAP-Rule" id="MF_00270"/>
    </source>
</evidence>
<dbReference type="PANTHER" id="PTHR13479">
    <property type="entry name" value="30S RIBOSOMAL PROTEIN S18"/>
    <property type="match status" value="1"/>
</dbReference>
<gene>
    <name evidence="4" type="primary">rpsR</name>
    <name evidence="6" type="ORF">UW63_C0038G0009</name>
</gene>
<dbReference type="GO" id="GO:0070181">
    <property type="term" value="F:small ribosomal subunit rRNA binding"/>
    <property type="evidence" value="ECO:0007669"/>
    <property type="project" value="TreeGrafter"/>
</dbReference>
<evidence type="ECO:0000256" key="1">
    <source>
        <dbReference type="ARBA" id="ARBA00005589"/>
    </source>
</evidence>
<dbReference type="InterPro" id="IPR001648">
    <property type="entry name" value="Ribosomal_bS18"/>
</dbReference>
<comment type="function">
    <text evidence="4">Binds as a heterodimer with protein bS6 to the central domain of the 16S rRNA, where it helps stabilize the platform of the 30S subunit.</text>
</comment>
<keyword evidence="2 4" id="KW-0689">Ribosomal protein</keyword>
<dbReference type="GO" id="GO:0003735">
    <property type="term" value="F:structural constituent of ribosome"/>
    <property type="evidence" value="ECO:0007669"/>
    <property type="project" value="InterPro"/>
</dbReference>
<dbReference type="GO" id="GO:0022627">
    <property type="term" value="C:cytosolic small ribosomal subunit"/>
    <property type="evidence" value="ECO:0007669"/>
    <property type="project" value="TreeGrafter"/>
</dbReference>
<reference evidence="6 7" key="1">
    <citation type="journal article" date="2015" name="Nature">
        <title>rRNA introns, odd ribosomes, and small enigmatic genomes across a large radiation of phyla.</title>
        <authorList>
            <person name="Brown C.T."/>
            <person name="Hug L.A."/>
            <person name="Thomas B.C."/>
            <person name="Sharon I."/>
            <person name="Castelle C.J."/>
            <person name="Singh A."/>
            <person name="Wilkins M.J."/>
            <person name="Williams K.H."/>
            <person name="Banfield J.F."/>
        </authorList>
    </citation>
    <scope>NUCLEOTIDE SEQUENCE [LARGE SCALE GENOMIC DNA]</scope>
</reference>
<name>A0A0G1JFA6_9BACT</name>
<sequence length="78" mass="9076">MKKSNNKNTQPKQRHCSFCVNKKIEIDYKDSGFLRRFTSSFAKIVPRHRSGVCAKHQRELATAIKRARVMALLPFVQK</sequence>
<dbReference type="HAMAP" id="MF_00270">
    <property type="entry name" value="Ribosomal_bS18"/>
    <property type="match status" value="1"/>
</dbReference>